<evidence type="ECO:0000313" key="2">
    <source>
        <dbReference type="Proteomes" id="UP000634136"/>
    </source>
</evidence>
<protein>
    <submittedName>
        <fullName evidence="1">Uncharacterized protein</fullName>
    </submittedName>
</protein>
<keyword evidence="2" id="KW-1185">Reference proteome</keyword>
<gene>
    <name evidence="1" type="ORF">G2W53_034318</name>
</gene>
<dbReference type="Proteomes" id="UP000634136">
    <property type="component" value="Unassembled WGS sequence"/>
</dbReference>
<accession>A0A834T1N9</accession>
<organism evidence="1 2">
    <name type="scientific">Senna tora</name>
    <dbReference type="NCBI Taxonomy" id="362788"/>
    <lineage>
        <taxon>Eukaryota</taxon>
        <taxon>Viridiplantae</taxon>
        <taxon>Streptophyta</taxon>
        <taxon>Embryophyta</taxon>
        <taxon>Tracheophyta</taxon>
        <taxon>Spermatophyta</taxon>
        <taxon>Magnoliopsida</taxon>
        <taxon>eudicotyledons</taxon>
        <taxon>Gunneridae</taxon>
        <taxon>Pentapetalae</taxon>
        <taxon>rosids</taxon>
        <taxon>fabids</taxon>
        <taxon>Fabales</taxon>
        <taxon>Fabaceae</taxon>
        <taxon>Caesalpinioideae</taxon>
        <taxon>Cassia clade</taxon>
        <taxon>Senna</taxon>
    </lineage>
</organism>
<dbReference type="AlphaFoldDB" id="A0A834T1N9"/>
<dbReference type="EMBL" id="JAAIUW010000010">
    <property type="protein sequence ID" value="KAF7813342.1"/>
    <property type="molecule type" value="Genomic_DNA"/>
</dbReference>
<comment type="caution">
    <text evidence="1">The sequence shown here is derived from an EMBL/GenBank/DDBJ whole genome shotgun (WGS) entry which is preliminary data.</text>
</comment>
<name>A0A834T1N9_9FABA</name>
<evidence type="ECO:0000313" key="1">
    <source>
        <dbReference type="EMBL" id="KAF7813342.1"/>
    </source>
</evidence>
<proteinExistence type="predicted"/>
<reference evidence="1" key="1">
    <citation type="submission" date="2020-09" db="EMBL/GenBank/DDBJ databases">
        <title>Genome-Enabled Discovery of Anthraquinone Biosynthesis in Senna tora.</title>
        <authorList>
            <person name="Kang S.-H."/>
            <person name="Pandey R.P."/>
            <person name="Lee C.-M."/>
            <person name="Sim J.-S."/>
            <person name="Jeong J.-T."/>
            <person name="Choi B.-S."/>
            <person name="Jung M."/>
            <person name="Ginzburg D."/>
            <person name="Zhao K."/>
            <person name="Won S.Y."/>
            <person name="Oh T.-J."/>
            <person name="Yu Y."/>
            <person name="Kim N.-H."/>
            <person name="Lee O.R."/>
            <person name="Lee T.-H."/>
            <person name="Bashyal P."/>
            <person name="Kim T.-S."/>
            <person name="Lee W.-H."/>
            <person name="Kawkins C."/>
            <person name="Kim C.-K."/>
            <person name="Kim J.S."/>
            <person name="Ahn B.O."/>
            <person name="Rhee S.Y."/>
            <person name="Sohng J.K."/>
        </authorList>
    </citation>
    <scope>NUCLEOTIDE SEQUENCE</scope>
    <source>
        <tissue evidence="1">Leaf</tissue>
    </source>
</reference>
<sequence length="19" mass="2174">METMSLNMKNGEEMRSNDG</sequence>